<evidence type="ECO:0000259" key="8">
    <source>
        <dbReference type="PROSITE" id="PS51186"/>
    </source>
</evidence>
<dbReference type="GO" id="GO:0005737">
    <property type="term" value="C:cytoplasm"/>
    <property type="evidence" value="ECO:0007669"/>
    <property type="project" value="InterPro"/>
</dbReference>
<dbReference type="GO" id="GO:0004042">
    <property type="term" value="F:L-glutamate N-acetyltransferase activity"/>
    <property type="evidence" value="ECO:0007669"/>
    <property type="project" value="InterPro"/>
</dbReference>
<dbReference type="PROSITE" id="PS51186">
    <property type="entry name" value="GNAT"/>
    <property type="match status" value="1"/>
</dbReference>
<keyword evidence="4" id="KW-0808">Transferase</keyword>
<keyword evidence="10" id="KW-1185">Reference proteome</keyword>
<comment type="caution">
    <text evidence="9">The sequence shown here is derived from an EMBL/GenBank/DDBJ whole genome shotgun (WGS) entry which is preliminary data.</text>
</comment>
<dbReference type="PIRSF" id="PIRSF000423">
    <property type="entry name" value="ArgA"/>
    <property type="match status" value="1"/>
</dbReference>
<dbReference type="HAMAP" id="MF_01105">
    <property type="entry name" value="N_acetyl_glu_synth"/>
    <property type="match status" value="1"/>
</dbReference>
<dbReference type="GO" id="GO:0006526">
    <property type="term" value="P:L-arginine biosynthetic process"/>
    <property type="evidence" value="ECO:0007669"/>
    <property type="project" value="UniProtKB-UniPathway"/>
</dbReference>
<evidence type="ECO:0000256" key="6">
    <source>
        <dbReference type="ARBA" id="ARBA00048372"/>
    </source>
</evidence>
<dbReference type="Pfam" id="PF00583">
    <property type="entry name" value="Acetyltransf_1"/>
    <property type="match status" value="1"/>
</dbReference>
<keyword evidence="5" id="KW-0012">Acyltransferase</keyword>
<feature type="signal peptide" evidence="7">
    <location>
        <begin position="1"/>
        <end position="30"/>
    </location>
</feature>
<protein>
    <recommendedName>
        <fullName evidence="3">amino-acid N-acetyltransferase</fullName>
        <ecNumber evidence="3">2.3.1.1</ecNumber>
    </recommendedName>
</protein>
<evidence type="ECO:0000256" key="5">
    <source>
        <dbReference type="ARBA" id="ARBA00023315"/>
    </source>
</evidence>
<dbReference type="Gene3D" id="3.40.630.30">
    <property type="match status" value="1"/>
</dbReference>
<reference evidence="10" key="1">
    <citation type="submission" date="2016-02" db="EMBL/GenBank/DDBJ databases">
        <authorList>
            <person name="Sanders J.G."/>
            <person name="Lin J.Y."/>
            <person name="Wertz J.T."/>
            <person name="Russell J.A."/>
            <person name="Moreau C.S."/>
            <person name="Powell S."/>
        </authorList>
    </citation>
    <scope>NUCLEOTIDE SEQUENCE [LARGE SCALE GENOMIC DNA]</scope>
    <source>
        <strain evidence="10">CAG34</strain>
    </source>
</reference>
<dbReference type="InterPro" id="IPR000182">
    <property type="entry name" value="GNAT_dom"/>
</dbReference>
<dbReference type="STRING" id="1548207.AXK11_05055"/>
<comment type="pathway">
    <text evidence="1">Amino-acid biosynthesis; L-arginine biosynthesis; N(2)-acetyl-L-ornithine from L-glutamate: step 1/4.</text>
</comment>
<dbReference type="Pfam" id="PF00696">
    <property type="entry name" value="AA_kinase"/>
    <property type="match status" value="1"/>
</dbReference>
<organism evidence="9 10">
    <name type="scientific">Cephaloticoccus primus</name>
    <dbReference type="NCBI Taxonomy" id="1548207"/>
    <lineage>
        <taxon>Bacteria</taxon>
        <taxon>Pseudomonadati</taxon>
        <taxon>Verrucomicrobiota</taxon>
        <taxon>Opitutia</taxon>
        <taxon>Opitutales</taxon>
        <taxon>Opitutaceae</taxon>
        <taxon>Cephaloticoccus</taxon>
    </lineage>
</organism>
<gene>
    <name evidence="9" type="ORF">AXK11_05055</name>
</gene>
<dbReference type="InterPro" id="IPR016181">
    <property type="entry name" value="Acyl_CoA_acyltransferase"/>
</dbReference>
<comment type="catalytic activity">
    <reaction evidence="6">
        <text>L-glutamate + acetyl-CoA = N-acetyl-L-glutamate + CoA + H(+)</text>
        <dbReference type="Rhea" id="RHEA:24292"/>
        <dbReference type="ChEBI" id="CHEBI:15378"/>
        <dbReference type="ChEBI" id="CHEBI:29985"/>
        <dbReference type="ChEBI" id="CHEBI:44337"/>
        <dbReference type="ChEBI" id="CHEBI:57287"/>
        <dbReference type="ChEBI" id="CHEBI:57288"/>
        <dbReference type="EC" id="2.3.1.1"/>
    </reaction>
</comment>
<dbReference type="EC" id="2.3.1.1" evidence="3"/>
<dbReference type="InterPro" id="IPR001048">
    <property type="entry name" value="Asp/Glu/Uridylate_kinase"/>
</dbReference>
<evidence type="ECO:0000256" key="3">
    <source>
        <dbReference type="ARBA" id="ARBA00012697"/>
    </source>
</evidence>
<keyword evidence="7" id="KW-0732">Signal</keyword>
<name>A0A139SN70_9BACT</name>
<comment type="similarity">
    <text evidence="2">Belongs to the acetyltransferase family. ArgA subfamily.</text>
</comment>
<dbReference type="InterPro" id="IPR010167">
    <property type="entry name" value="NH2A_AcTrfase"/>
</dbReference>
<evidence type="ECO:0000313" key="10">
    <source>
        <dbReference type="Proteomes" id="UP000070058"/>
    </source>
</evidence>
<dbReference type="CDD" id="cd04301">
    <property type="entry name" value="NAT_SF"/>
    <property type="match status" value="1"/>
</dbReference>
<feature type="domain" description="N-acetyltransferase" evidence="8">
    <location>
        <begin position="309"/>
        <end position="458"/>
    </location>
</feature>
<dbReference type="Gene3D" id="3.40.1160.10">
    <property type="entry name" value="Acetylglutamate kinase-like"/>
    <property type="match status" value="1"/>
</dbReference>
<evidence type="ECO:0000256" key="4">
    <source>
        <dbReference type="ARBA" id="ARBA00022679"/>
    </source>
</evidence>
<dbReference type="SUPFAM" id="SSF55729">
    <property type="entry name" value="Acyl-CoA N-acyltransferases (Nat)"/>
    <property type="match status" value="1"/>
</dbReference>
<accession>A0A139SN70</accession>
<dbReference type="UniPathway" id="UPA00068">
    <property type="reaction ID" value="UER00106"/>
</dbReference>
<sequence>MNRCNSPSHASTAAPQPLAALLAMPTPALATTIKPTDLRGILQYVPRFQGQIFVIAFDGSIVADENFGNLLVDVAVLRSLGIKVVLAHGIGQQLRELSQLRGIPISDAEGSGITDAPTLDLAIRASSRVSHLILEGLAQNNLKGATTNAVRALPLGIIRGVDQQFTAKVDRIDKGFIHSLIDRGVIPVVAPLAFGPDGRSLRVNSDLLAAELAEALHATKIIYLTPQPGLSIGGAVQPQVAVEALRKQLDEAPEQIAESGRSKARHAVHAIDNGTPRVHIVDGRLLDSLLNEIFSNEGVGTLIYGNDYQQIRKATRRDVRFIYSLTRSAVKREELVQRTQQAIDKTIDQFYVFEIDENIIACLSLIFYPGTPKLAELGALYVMPFYQNHGIGKKMVEYACLMAKQQGAAQILALSTQSYGFFTNNLGFSEVDKSILPETRLRQYEESGRNAKVLARTL</sequence>
<dbReference type="EMBL" id="LSZQ01000041">
    <property type="protein sequence ID" value="KXU35952.1"/>
    <property type="molecule type" value="Genomic_DNA"/>
</dbReference>
<dbReference type="NCBIfam" id="TIGR01890">
    <property type="entry name" value="N-Ac-Glu-synth"/>
    <property type="match status" value="1"/>
</dbReference>
<dbReference type="Proteomes" id="UP000070058">
    <property type="component" value="Unassembled WGS sequence"/>
</dbReference>
<feature type="chain" id="PRO_5007489597" description="amino-acid N-acetyltransferase" evidence="7">
    <location>
        <begin position="31"/>
        <end position="458"/>
    </location>
</feature>
<evidence type="ECO:0000256" key="7">
    <source>
        <dbReference type="SAM" id="SignalP"/>
    </source>
</evidence>
<evidence type="ECO:0000256" key="1">
    <source>
        <dbReference type="ARBA" id="ARBA00004925"/>
    </source>
</evidence>
<dbReference type="PANTHER" id="PTHR30602">
    <property type="entry name" value="AMINO-ACID ACETYLTRANSFERASE"/>
    <property type="match status" value="1"/>
</dbReference>
<evidence type="ECO:0000256" key="2">
    <source>
        <dbReference type="ARBA" id="ARBA00009145"/>
    </source>
</evidence>
<dbReference type="SUPFAM" id="SSF53633">
    <property type="entry name" value="Carbamate kinase-like"/>
    <property type="match status" value="1"/>
</dbReference>
<dbReference type="PANTHER" id="PTHR30602:SF12">
    <property type="entry name" value="AMINO-ACID ACETYLTRANSFERASE NAGS1, CHLOROPLASTIC-RELATED"/>
    <property type="match status" value="1"/>
</dbReference>
<evidence type="ECO:0000313" key="9">
    <source>
        <dbReference type="EMBL" id="KXU35952.1"/>
    </source>
</evidence>
<proteinExistence type="inferred from homology"/>
<dbReference type="InterPro" id="IPR036393">
    <property type="entry name" value="AceGlu_kinase-like_sf"/>
</dbReference>
<dbReference type="AlphaFoldDB" id="A0A139SN70"/>